<dbReference type="Proteomes" id="UP000018766">
    <property type="component" value="Unassembled WGS sequence"/>
</dbReference>
<dbReference type="EMBL" id="AYSV01000111">
    <property type="protein sequence ID" value="ETD68026.1"/>
    <property type="molecule type" value="Genomic_DNA"/>
</dbReference>
<sequence length="319" mass="35559">MRLVSLKVKNKSRTAVVENENSLRLIDFDGSTYNLLKELVFDGEDIESYISKRLTDDIINYADAIEQGCIEIPMMHPDEAHCLVSGTGLTHMGSADTRNAMHAKLNEDNLSDSMKMFKRGMEGGKPQDGELGAEPEWFYKGDGSIVVPPYQSLPVPSFAEDAGEEPEIVGLYIINKARVPIRIGFCIGNEFSDHVKEKQNYLLLAHSKLRPCSIGPEILVGELPKDLTGVSKIVRNGNVVWEKTFLTGEDNMVHSIANLEKHHFKYEQFCKPGDMHIHFFGTSTLSFADGIKTQDGDVFEISIPEFGKALVNSIDYQSN</sequence>
<dbReference type="RefSeq" id="WP_023952523.1">
    <property type="nucleotide sequence ID" value="NZ_AYSV01000111.1"/>
</dbReference>
<accession>V8FVY6</accession>
<dbReference type="SUPFAM" id="SSF56529">
    <property type="entry name" value="FAH"/>
    <property type="match status" value="1"/>
</dbReference>
<gene>
    <name evidence="1" type="ORF">V757_10585</name>
</gene>
<dbReference type="NCBIfam" id="NF040903">
    <property type="entry name" value="GguC"/>
    <property type="match status" value="1"/>
</dbReference>
<protein>
    <submittedName>
        <fullName evidence="1">GguC protein</fullName>
    </submittedName>
</protein>
<dbReference type="GO" id="GO:0003824">
    <property type="term" value="F:catalytic activity"/>
    <property type="evidence" value="ECO:0007669"/>
    <property type="project" value="InterPro"/>
</dbReference>
<reference evidence="1 2" key="1">
    <citation type="submission" date="2013-11" db="EMBL/GenBank/DDBJ databases">
        <title>Genomic analysis of Pelistega sp. HM-7.</title>
        <authorList>
            <person name="Kumbhare S.V."/>
            <person name="Shetty S.A."/>
            <person name="Sharma O."/>
            <person name="Dhotre D.P."/>
        </authorList>
    </citation>
    <scope>NUCLEOTIDE SEQUENCE [LARGE SCALE GENOMIC DNA]</scope>
    <source>
        <strain evidence="1 2">HM-7</strain>
    </source>
</reference>
<dbReference type="OrthoDB" id="108649at2"/>
<proteinExistence type="predicted"/>
<evidence type="ECO:0000313" key="2">
    <source>
        <dbReference type="Proteomes" id="UP000018766"/>
    </source>
</evidence>
<evidence type="ECO:0000313" key="1">
    <source>
        <dbReference type="EMBL" id="ETD68026.1"/>
    </source>
</evidence>
<comment type="caution">
    <text evidence="1">The sequence shown here is derived from an EMBL/GenBank/DDBJ whole genome shotgun (WGS) entry which is preliminary data.</text>
</comment>
<dbReference type="Gene3D" id="3.90.850.10">
    <property type="entry name" value="Fumarylacetoacetase-like, C-terminal domain"/>
    <property type="match status" value="1"/>
</dbReference>
<organism evidence="1 2">
    <name type="scientific">Pelistega indica</name>
    <dbReference type="NCBI Taxonomy" id="1414851"/>
    <lineage>
        <taxon>Bacteria</taxon>
        <taxon>Pseudomonadati</taxon>
        <taxon>Pseudomonadota</taxon>
        <taxon>Betaproteobacteria</taxon>
        <taxon>Burkholderiales</taxon>
        <taxon>Alcaligenaceae</taxon>
        <taxon>Pelistega</taxon>
    </lineage>
</organism>
<dbReference type="PATRIC" id="fig|1414851.3.peg.2211"/>
<dbReference type="InterPro" id="IPR009645">
    <property type="entry name" value="GguC"/>
</dbReference>
<name>V8FVY6_9BURK</name>
<keyword evidence="2" id="KW-1185">Reference proteome</keyword>
<dbReference type="InterPro" id="IPR036663">
    <property type="entry name" value="Fumarylacetoacetase_C_sf"/>
</dbReference>
<dbReference type="AlphaFoldDB" id="V8FVY6"/>
<dbReference type="PIRSF" id="PIRSF033905">
    <property type="entry name" value="UCP033905"/>
    <property type="match status" value="1"/>
</dbReference>